<dbReference type="OrthoDB" id="2136125at2759"/>
<dbReference type="AlphaFoldDB" id="A0A7R8CRQ1"/>
<evidence type="ECO:0000256" key="1">
    <source>
        <dbReference type="ARBA" id="ARBA00003056"/>
    </source>
</evidence>
<evidence type="ECO:0000313" key="7">
    <source>
        <dbReference type="EMBL" id="CAF2907622.1"/>
    </source>
</evidence>
<reference evidence="7" key="1">
    <citation type="submission" date="2021-02" db="EMBL/GenBank/DDBJ databases">
        <authorList>
            <person name="Bekaert M."/>
        </authorList>
    </citation>
    <scope>NUCLEOTIDE SEQUENCE</scope>
    <source>
        <strain evidence="7">IoA-00</strain>
    </source>
</reference>
<dbReference type="PANTHER" id="PTHR33588:SF1">
    <property type="entry name" value="CILIA- AND FLAGELLA-ASSOCIATED PROTEIN 299"/>
    <property type="match status" value="1"/>
</dbReference>
<comment type="subcellular location">
    <subcellularLocation>
        <location evidence="3">Cytoplasm</location>
    </subcellularLocation>
    <subcellularLocation>
        <location evidence="2">Nucleus</location>
    </subcellularLocation>
</comment>
<dbReference type="GO" id="GO:0005634">
    <property type="term" value="C:nucleus"/>
    <property type="evidence" value="ECO:0007669"/>
    <property type="project" value="UniProtKB-SubCell"/>
</dbReference>
<dbReference type="EMBL" id="HG994582">
    <property type="protein sequence ID" value="CAF2907622.1"/>
    <property type="molecule type" value="Genomic_DNA"/>
</dbReference>
<gene>
    <name evidence="7" type="ORF">LSAA_7024</name>
</gene>
<evidence type="ECO:0000313" key="8">
    <source>
        <dbReference type="Proteomes" id="UP000675881"/>
    </source>
</evidence>
<protein>
    <recommendedName>
        <fullName evidence="4">Cilia- and flagella-associated protein 299</fullName>
    </recommendedName>
</protein>
<dbReference type="Pfam" id="PF14713">
    <property type="entry name" value="DUF4464"/>
    <property type="match status" value="1"/>
</dbReference>
<dbReference type="GO" id="GO:0005737">
    <property type="term" value="C:cytoplasm"/>
    <property type="evidence" value="ECO:0007669"/>
    <property type="project" value="UniProtKB-SubCell"/>
</dbReference>
<keyword evidence="5" id="KW-0963">Cytoplasm</keyword>
<keyword evidence="8" id="KW-1185">Reference proteome</keyword>
<dbReference type="PANTHER" id="PTHR33588">
    <property type="entry name" value="CILIA- AND FLAGELLA-ASSOCIATED PROTEIN 299"/>
    <property type="match status" value="1"/>
</dbReference>
<keyword evidence="6" id="KW-0539">Nucleus</keyword>
<evidence type="ECO:0000256" key="2">
    <source>
        <dbReference type="ARBA" id="ARBA00004123"/>
    </source>
</evidence>
<evidence type="ECO:0000256" key="4">
    <source>
        <dbReference type="ARBA" id="ARBA00021436"/>
    </source>
</evidence>
<sequence length="113" mass="12815">MSIKIEISGHIDLAERQLSENWVPYLTGEKSLLPKNNSLTYFHWNRGAGVFNSSDNFEVVARLPAAYVIHRCTGKKINITDTTEKNGWVNIPDDTSRIAIYDLYLESDSTPLE</sequence>
<name>A0A7R8CRQ1_LEPSM</name>
<evidence type="ECO:0000256" key="5">
    <source>
        <dbReference type="ARBA" id="ARBA00022490"/>
    </source>
</evidence>
<dbReference type="InterPro" id="IPR027887">
    <property type="entry name" value="DUF4464"/>
</dbReference>
<comment type="function">
    <text evidence="1">May be involved in spermatogenesis.</text>
</comment>
<organism evidence="7 8">
    <name type="scientific">Lepeophtheirus salmonis</name>
    <name type="common">Salmon louse</name>
    <name type="synonym">Caligus salmonis</name>
    <dbReference type="NCBI Taxonomy" id="72036"/>
    <lineage>
        <taxon>Eukaryota</taxon>
        <taxon>Metazoa</taxon>
        <taxon>Ecdysozoa</taxon>
        <taxon>Arthropoda</taxon>
        <taxon>Crustacea</taxon>
        <taxon>Multicrustacea</taxon>
        <taxon>Hexanauplia</taxon>
        <taxon>Copepoda</taxon>
        <taxon>Siphonostomatoida</taxon>
        <taxon>Caligidae</taxon>
        <taxon>Lepeophtheirus</taxon>
    </lineage>
</organism>
<dbReference type="Proteomes" id="UP000675881">
    <property type="component" value="Chromosome 3"/>
</dbReference>
<evidence type="ECO:0000256" key="6">
    <source>
        <dbReference type="ARBA" id="ARBA00023242"/>
    </source>
</evidence>
<accession>A0A7R8CRQ1</accession>
<proteinExistence type="predicted"/>
<evidence type="ECO:0000256" key="3">
    <source>
        <dbReference type="ARBA" id="ARBA00004496"/>
    </source>
</evidence>